<evidence type="ECO:0000256" key="1">
    <source>
        <dbReference type="SAM" id="MobiDB-lite"/>
    </source>
</evidence>
<dbReference type="AlphaFoldDB" id="A0AAW1JI27"/>
<organism evidence="2 3">
    <name type="scientific">Popillia japonica</name>
    <name type="common">Japanese beetle</name>
    <dbReference type="NCBI Taxonomy" id="7064"/>
    <lineage>
        <taxon>Eukaryota</taxon>
        <taxon>Metazoa</taxon>
        <taxon>Ecdysozoa</taxon>
        <taxon>Arthropoda</taxon>
        <taxon>Hexapoda</taxon>
        <taxon>Insecta</taxon>
        <taxon>Pterygota</taxon>
        <taxon>Neoptera</taxon>
        <taxon>Endopterygota</taxon>
        <taxon>Coleoptera</taxon>
        <taxon>Polyphaga</taxon>
        <taxon>Scarabaeiformia</taxon>
        <taxon>Scarabaeidae</taxon>
        <taxon>Rutelinae</taxon>
        <taxon>Popillia</taxon>
    </lineage>
</organism>
<reference evidence="2 3" key="1">
    <citation type="journal article" date="2024" name="BMC Genomics">
        <title>De novo assembly and annotation of Popillia japonica's genome with initial clues to its potential as an invasive pest.</title>
        <authorList>
            <person name="Cucini C."/>
            <person name="Boschi S."/>
            <person name="Funari R."/>
            <person name="Cardaioli E."/>
            <person name="Iannotti N."/>
            <person name="Marturano G."/>
            <person name="Paoli F."/>
            <person name="Bruttini M."/>
            <person name="Carapelli A."/>
            <person name="Frati F."/>
            <person name="Nardi F."/>
        </authorList>
    </citation>
    <scope>NUCLEOTIDE SEQUENCE [LARGE SCALE GENOMIC DNA]</scope>
    <source>
        <strain evidence="2">DMR45628</strain>
    </source>
</reference>
<evidence type="ECO:0000313" key="2">
    <source>
        <dbReference type="EMBL" id="KAK9703709.1"/>
    </source>
</evidence>
<feature type="compositionally biased region" description="Basic and acidic residues" evidence="1">
    <location>
        <begin position="1"/>
        <end position="15"/>
    </location>
</feature>
<dbReference type="Proteomes" id="UP001458880">
    <property type="component" value="Unassembled WGS sequence"/>
</dbReference>
<comment type="caution">
    <text evidence="2">The sequence shown here is derived from an EMBL/GenBank/DDBJ whole genome shotgun (WGS) entry which is preliminary data.</text>
</comment>
<protein>
    <submittedName>
        <fullName evidence="2">Uncharacterized protein</fullName>
    </submittedName>
</protein>
<dbReference type="EMBL" id="JASPKY010000364">
    <property type="protein sequence ID" value="KAK9703709.1"/>
    <property type="molecule type" value="Genomic_DNA"/>
</dbReference>
<gene>
    <name evidence="2" type="ORF">QE152_g29166</name>
</gene>
<proteinExistence type="predicted"/>
<sequence length="84" mass="9064">MVTGETREIRGKCQTEDIVGGSPPKENSGVANDRQAKTKCQTEDIVGGSPPKENSGVANDRQAKTARNTKQHPDQIQGFNQNGR</sequence>
<keyword evidence="3" id="KW-1185">Reference proteome</keyword>
<feature type="region of interest" description="Disordered" evidence="1">
    <location>
        <begin position="1"/>
        <end position="84"/>
    </location>
</feature>
<name>A0AAW1JI27_POPJA</name>
<evidence type="ECO:0000313" key="3">
    <source>
        <dbReference type="Proteomes" id="UP001458880"/>
    </source>
</evidence>
<accession>A0AAW1JI27</accession>